<dbReference type="Gene3D" id="2.80.10.50">
    <property type="match status" value="1"/>
</dbReference>
<protein>
    <recommendedName>
        <fullName evidence="4">Ricin B lectin domain-containing protein</fullName>
    </recommendedName>
</protein>
<dbReference type="SUPFAM" id="SSF50370">
    <property type="entry name" value="Ricin B-like lectins"/>
    <property type="match status" value="1"/>
</dbReference>
<dbReference type="EMBL" id="JBANRG010000103">
    <property type="protein sequence ID" value="KAK7435703.1"/>
    <property type="molecule type" value="Genomic_DNA"/>
</dbReference>
<dbReference type="Proteomes" id="UP001498398">
    <property type="component" value="Unassembled WGS sequence"/>
</dbReference>
<proteinExistence type="predicted"/>
<name>A0ABR1IPH2_9AGAR</name>
<feature type="chain" id="PRO_5045795194" description="Ricin B lectin domain-containing protein" evidence="1">
    <location>
        <begin position="21"/>
        <end position="178"/>
    </location>
</feature>
<evidence type="ECO:0000256" key="1">
    <source>
        <dbReference type="SAM" id="SignalP"/>
    </source>
</evidence>
<reference evidence="2 3" key="1">
    <citation type="submission" date="2024-01" db="EMBL/GenBank/DDBJ databases">
        <title>A draft genome for the cacao thread blight pathogen Marasmiellus scandens.</title>
        <authorList>
            <person name="Baruah I.K."/>
            <person name="Leung J."/>
            <person name="Bukari Y."/>
            <person name="Amoako-Attah I."/>
            <person name="Meinhardt L.W."/>
            <person name="Bailey B.A."/>
            <person name="Cohen S.P."/>
        </authorList>
    </citation>
    <scope>NUCLEOTIDE SEQUENCE [LARGE SCALE GENOMIC DNA]</scope>
    <source>
        <strain evidence="2 3">GH-19</strain>
    </source>
</reference>
<organism evidence="2 3">
    <name type="scientific">Marasmiellus scandens</name>
    <dbReference type="NCBI Taxonomy" id="2682957"/>
    <lineage>
        <taxon>Eukaryota</taxon>
        <taxon>Fungi</taxon>
        <taxon>Dikarya</taxon>
        <taxon>Basidiomycota</taxon>
        <taxon>Agaricomycotina</taxon>
        <taxon>Agaricomycetes</taxon>
        <taxon>Agaricomycetidae</taxon>
        <taxon>Agaricales</taxon>
        <taxon>Marasmiineae</taxon>
        <taxon>Omphalotaceae</taxon>
        <taxon>Marasmiellus</taxon>
    </lineage>
</organism>
<evidence type="ECO:0000313" key="2">
    <source>
        <dbReference type="EMBL" id="KAK7435703.1"/>
    </source>
</evidence>
<keyword evidence="1" id="KW-0732">Signal</keyword>
<dbReference type="PROSITE" id="PS50231">
    <property type="entry name" value="RICIN_B_LECTIN"/>
    <property type="match status" value="1"/>
</dbReference>
<keyword evidence="3" id="KW-1185">Reference proteome</keyword>
<evidence type="ECO:0000313" key="3">
    <source>
        <dbReference type="Proteomes" id="UP001498398"/>
    </source>
</evidence>
<evidence type="ECO:0008006" key="4">
    <source>
        <dbReference type="Google" id="ProtNLM"/>
    </source>
</evidence>
<comment type="caution">
    <text evidence="2">The sequence shown here is derived from an EMBL/GenBank/DDBJ whole genome shotgun (WGS) entry which is preliminary data.</text>
</comment>
<sequence length="178" mass="18705">MFKLITALATLAAIVANANAALATGHYQIKDFQGRCLDYTATSNNNFVPVVTTPCVASKQSQIWNVVSDSPFAPTYIILGTDGTSSTISYSASTASGAAISALHQQLQLNRSPPVSEDLVIGQIDSTHWALSDTRGGGRWTSWAARADPQAASPVTLEDVGSSTSPDSQQLFTFVGPL</sequence>
<feature type="signal peptide" evidence="1">
    <location>
        <begin position="1"/>
        <end position="20"/>
    </location>
</feature>
<dbReference type="InterPro" id="IPR035992">
    <property type="entry name" value="Ricin_B-like_lectins"/>
</dbReference>
<gene>
    <name evidence="2" type="ORF">VKT23_019536</name>
</gene>
<accession>A0ABR1IPH2</accession>